<gene>
    <name evidence="2" type="ORF">KV394_02840</name>
</gene>
<keyword evidence="3" id="KW-1185">Reference proteome</keyword>
<evidence type="ECO:0000313" key="2">
    <source>
        <dbReference type="EMBL" id="UPL10107.1"/>
    </source>
</evidence>
<proteinExistence type="predicted"/>
<reference evidence="2 3" key="1">
    <citation type="submission" date="2021-06" db="EMBL/GenBank/DDBJ databases">
        <title>Genome-based taxonomic framework of Microbacterium strains isolated from marine environment, the description of four new species and reclassification of four preexisting species.</title>
        <authorList>
            <person name="Lee S.D."/>
            <person name="Kim S.-M."/>
            <person name="Byeon Y.-S."/>
            <person name="Yang H.L."/>
            <person name="Kim I.S."/>
        </authorList>
    </citation>
    <scope>NUCLEOTIDE SEQUENCE [LARGE SCALE GENOMIC DNA]</scope>
    <source>
        <strain evidence="2 3">SSW1-51</strain>
    </source>
</reference>
<dbReference type="Proteomes" id="UP000831467">
    <property type="component" value="Chromosome"/>
</dbReference>
<dbReference type="InterPro" id="IPR032710">
    <property type="entry name" value="NTF2-like_dom_sf"/>
</dbReference>
<dbReference type="InterPro" id="IPR037401">
    <property type="entry name" value="SnoaL-like"/>
</dbReference>
<dbReference type="EMBL" id="CP078076">
    <property type="protein sequence ID" value="UPL10107.1"/>
    <property type="molecule type" value="Genomic_DNA"/>
</dbReference>
<evidence type="ECO:0000313" key="3">
    <source>
        <dbReference type="Proteomes" id="UP000831467"/>
    </source>
</evidence>
<dbReference type="CDD" id="cd00531">
    <property type="entry name" value="NTF2_like"/>
    <property type="match status" value="1"/>
</dbReference>
<evidence type="ECO:0000259" key="1">
    <source>
        <dbReference type="Pfam" id="PF13577"/>
    </source>
</evidence>
<dbReference type="RefSeq" id="WP_136045339.1">
    <property type="nucleotide sequence ID" value="NZ_CP078076.1"/>
</dbReference>
<feature type="domain" description="SnoaL-like" evidence="1">
    <location>
        <begin position="7"/>
        <end position="139"/>
    </location>
</feature>
<organism evidence="2 3">
    <name type="scientific">Microbacterium sufflavum</name>
    <dbReference type="NCBI Taxonomy" id="2851649"/>
    <lineage>
        <taxon>Bacteria</taxon>
        <taxon>Bacillati</taxon>
        <taxon>Actinomycetota</taxon>
        <taxon>Actinomycetes</taxon>
        <taxon>Micrococcales</taxon>
        <taxon>Microbacteriaceae</taxon>
        <taxon>Microbacterium</taxon>
    </lineage>
</organism>
<sequence length="144" mass="15897">MNVDLRTIGDRQEIAMLLARIAHLADAGDPAEYVRCFTPDAVWDLTDATDLPMDVQTISGRAALLAGVHERRAAGIQGPGTHTRHDVSSIAVEVDGDRARSRAYFRYYRGTDGAPVLAAMGVYADEFVRDGDRWLLRRRVISRG</sequence>
<protein>
    <submittedName>
        <fullName evidence="2">Nuclear transport factor 2 family protein</fullName>
    </submittedName>
</protein>
<dbReference type="SUPFAM" id="SSF54427">
    <property type="entry name" value="NTF2-like"/>
    <property type="match status" value="1"/>
</dbReference>
<dbReference type="Gene3D" id="3.10.450.50">
    <property type="match status" value="1"/>
</dbReference>
<accession>A0ABY4ID21</accession>
<dbReference type="Pfam" id="PF13577">
    <property type="entry name" value="SnoaL_4"/>
    <property type="match status" value="1"/>
</dbReference>
<name>A0ABY4ID21_9MICO</name>